<dbReference type="AlphaFoldDB" id="A0AAX6G0R6"/>
<sequence length="133" mass="15088">MAAYGALMVAARPDQRWWHRRGSTDAEIRGRHGEPSGGRGHGAQARRRQIWRPGGFRSGERVWSGVGRWKRRGQRGFEAGRGSTKRRCDGGTERWSAAPAALLCEGWRTLGEMRTGEGFPSLLFWCSGDFRWW</sequence>
<accession>A0AAX6G0R6</accession>
<evidence type="ECO:0000313" key="3">
    <source>
        <dbReference type="Proteomes" id="UP001140949"/>
    </source>
</evidence>
<dbReference type="EMBL" id="JANAVB010024400">
    <property type="protein sequence ID" value="KAJ6822286.1"/>
    <property type="molecule type" value="Genomic_DNA"/>
</dbReference>
<gene>
    <name evidence="2" type="ORF">M6B38_388625</name>
</gene>
<keyword evidence="3" id="KW-1185">Reference proteome</keyword>
<protein>
    <submittedName>
        <fullName evidence="2">Pollen-specific leucine-rich repeat extensin-like protein 3</fullName>
    </submittedName>
</protein>
<comment type="caution">
    <text evidence="2">The sequence shown here is derived from an EMBL/GenBank/DDBJ whole genome shotgun (WGS) entry which is preliminary data.</text>
</comment>
<name>A0AAX6G0R6_IRIPA</name>
<reference evidence="2" key="1">
    <citation type="journal article" date="2023" name="GigaByte">
        <title>Genome assembly of the bearded iris, Iris pallida Lam.</title>
        <authorList>
            <person name="Bruccoleri R.E."/>
            <person name="Oakeley E.J."/>
            <person name="Faust A.M.E."/>
            <person name="Altorfer M."/>
            <person name="Dessus-Babus S."/>
            <person name="Burckhardt D."/>
            <person name="Oertli M."/>
            <person name="Naumann U."/>
            <person name="Petersen F."/>
            <person name="Wong J."/>
        </authorList>
    </citation>
    <scope>NUCLEOTIDE SEQUENCE</scope>
    <source>
        <strain evidence="2">GSM-AAB239-AS_SAM_17_03QT</strain>
    </source>
</reference>
<evidence type="ECO:0000256" key="1">
    <source>
        <dbReference type="SAM" id="MobiDB-lite"/>
    </source>
</evidence>
<organism evidence="2 3">
    <name type="scientific">Iris pallida</name>
    <name type="common">Sweet iris</name>
    <dbReference type="NCBI Taxonomy" id="29817"/>
    <lineage>
        <taxon>Eukaryota</taxon>
        <taxon>Viridiplantae</taxon>
        <taxon>Streptophyta</taxon>
        <taxon>Embryophyta</taxon>
        <taxon>Tracheophyta</taxon>
        <taxon>Spermatophyta</taxon>
        <taxon>Magnoliopsida</taxon>
        <taxon>Liliopsida</taxon>
        <taxon>Asparagales</taxon>
        <taxon>Iridaceae</taxon>
        <taxon>Iridoideae</taxon>
        <taxon>Irideae</taxon>
        <taxon>Iris</taxon>
    </lineage>
</organism>
<dbReference type="Proteomes" id="UP001140949">
    <property type="component" value="Unassembled WGS sequence"/>
</dbReference>
<proteinExistence type="predicted"/>
<evidence type="ECO:0000313" key="2">
    <source>
        <dbReference type="EMBL" id="KAJ6822286.1"/>
    </source>
</evidence>
<reference evidence="2" key="2">
    <citation type="submission" date="2023-04" db="EMBL/GenBank/DDBJ databases">
        <authorList>
            <person name="Bruccoleri R.E."/>
            <person name="Oakeley E.J."/>
            <person name="Faust A.-M."/>
            <person name="Dessus-Babus S."/>
            <person name="Altorfer M."/>
            <person name="Burckhardt D."/>
            <person name="Oertli M."/>
            <person name="Naumann U."/>
            <person name="Petersen F."/>
            <person name="Wong J."/>
        </authorList>
    </citation>
    <scope>NUCLEOTIDE SEQUENCE</scope>
    <source>
        <strain evidence="2">GSM-AAB239-AS_SAM_17_03QT</strain>
        <tissue evidence="2">Leaf</tissue>
    </source>
</reference>
<feature type="compositionally biased region" description="Basic and acidic residues" evidence="1">
    <location>
        <begin position="25"/>
        <end position="34"/>
    </location>
</feature>
<feature type="region of interest" description="Disordered" evidence="1">
    <location>
        <begin position="25"/>
        <end position="50"/>
    </location>
</feature>